<evidence type="ECO:0000256" key="1">
    <source>
        <dbReference type="ARBA" id="ARBA00023015"/>
    </source>
</evidence>
<organism evidence="6 7">
    <name type="scientific">Acrocarpospora pleiomorpha</name>
    <dbReference type="NCBI Taxonomy" id="90975"/>
    <lineage>
        <taxon>Bacteria</taxon>
        <taxon>Bacillati</taxon>
        <taxon>Actinomycetota</taxon>
        <taxon>Actinomycetes</taxon>
        <taxon>Streptosporangiales</taxon>
        <taxon>Streptosporangiaceae</taxon>
        <taxon>Acrocarpospora</taxon>
    </lineage>
</organism>
<name>A0A5M3XY68_9ACTN</name>
<dbReference type="AlphaFoldDB" id="A0A5M3XY68"/>
<dbReference type="InterPro" id="IPR050313">
    <property type="entry name" value="Carb_Metab_HTH_regulators"/>
</dbReference>
<feature type="domain" description="HTH deoR-type" evidence="5">
    <location>
        <begin position="25"/>
        <end position="80"/>
    </location>
</feature>
<keyword evidence="7" id="KW-1185">Reference proteome</keyword>
<dbReference type="Gene3D" id="1.10.10.10">
    <property type="entry name" value="Winged helix-like DNA-binding domain superfamily/Winged helix DNA-binding domain"/>
    <property type="match status" value="1"/>
</dbReference>
<dbReference type="SUPFAM" id="SSF100950">
    <property type="entry name" value="NagB/RpiA/CoA transferase-like"/>
    <property type="match status" value="1"/>
</dbReference>
<dbReference type="PANTHER" id="PTHR30363:SF44">
    <property type="entry name" value="AGA OPERON TRANSCRIPTIONAL REPRESSOR-RELATED"/>
    <property type="match status" value="1"/>
</dbReference>
<protein>
    <submittedName>
        <fullName evidence="6">DeoR family transcriptional regulator</fullName>
    </submittedName>
</protein>
<comment type="caution">
    <text evidence="6">The sequence shown here is derived from an EMBL/GenBank/DDBJ whole genome shotgun (WGS) entry which is preliminary data.</text>
</comment>
<dbReference type="GO" id="GO:0003677">
    <property type="term" value="F:DNA binding"/>
    <property type="evidence" value="ECO:0007669"/>
    <property type="project" value="UniProtKB-KW"/>
</dbReference>
<evidence type="ECO:0000256" key="3">
    <source>
        <dbReference type="ARBA" id="ARBA00023163"/>
    </source>
</evidence>
<dbReference type="SMART" id="SM01134">
    <property type="entry name" value="DeoRC"/>
    <property type="match status" value="1"/>
</dbReference>
<dbReference type="PRINTS" id="PR00037">
    <property type="entry name" value="HTHLACR"/>
</dbReference>
<dbReference type="SMART" id="SM00420">
    <property type="entry name" value="HTH_DEOR"/>
    <property type="match status" value="1"/>
</dbReference>
<evidence type="ECO:0000313" key="6">
    <source>
        <dbReference type="EMBL" id="GES26084.1"/>
    </source>
</evidence>
<keyword evidence="3" id="KW-0804">Transcription</keyword>
<dbReference type="RefSeq" id="WP_246265271.1">
    <property type="nucleotide sequence ID" value="NZ_BAAAHM010000051.1"/>
</dbReference>
<dbReference type="InterPro" id="IPR014036">
    <property type="entry name" value="DeoR-like_C"/>
</dbReference>
<dbReference type="SUPFAM" id="SSF46785">
    <property type="entry name" value="Winged helix' DNA-binding domain"/>
    <property type="match status" value="1"/>
</dbReference>
<dbReference type="InterPro" id="IPR036390">
    <property type="entry name" value="WH_DNA-bd_sf"/>
</dbReference>
<dbReference type="EMBL" id="BLAF01000079">
    <property type="protein sequence ID" value="GES26084.1"/>
    <property type="molecule type" value="Genomic_DNA"/>
</dbReference>
<gene>
    <name evidence="6" type="ORF">Aple_089830</name>
</gene>
<dbReference type="PROSITE" id="PS00894">
    <property type="entry name" value="HTH_DEOR_1"/>
    <property type="match status" value="1"/>
</dbReference>
<dbReference type="InterPro" id="IPR018356">
    <property type="entry name" value="Tscrpt_reg_HTH_DeoR_CS"/>
</dbReference>
<dbReference type="Proteomes" id="UP000377595">
    <property type="component" value="Unassembled WGS sequence"/>
</dbReference>
<dbReference type="PROSITE" id="PS51000">
    <property type="entry name" value="HTH_DEOR_2"/>
    <property type="match status" value="1"/>
</dbReference>
<dbReference type="Pfam" id="PF00455">
    <property type="entry name" value="DeoRC"/>
    <property type="match status" value="1"/>
</dbReference>
<dbReference type="InterPro" id="IPR037171">
    <property type="entry name" value="NagB/RpiA_transferase-like"/>
</dbReference>
<keyword evidence="1" id="KW-0805">Transcription regulation</keyword>
<evidence type="ECO:0000313" key="7">
    <source>
        <dbReference type="Proteomes" id="UP000377595"/>
    </source>
</evidence>
<feature type="region of interest" description="Disordered" evidence="4">
    <location>
        <begin position="1"/>
        <end position="30"/>
    </location>
</feature>
<sequence length="279" mass="30459">MIASTGPAQGTEEMDGQSAEPEGGNKQRQRSIAQYVIAHGSVAVATLAKRFDVSAMTIRRDLVELETVGILRRSHGKATAVSTRLFESSTEYRLDENRLAKLALGRAAATFIQPGQAVFLDDSTTGIFFANEIKGISPLTVITNFDAVAQALKHEPGIALNLVGGKYQEWCDAYQDGQTVETIRRMRADVFVMSTAAVIDNACFHQAVETGLIKQAMFESSRQRILYVDHTKFERRALHMMMPLSAFDVVIVDSATPTETVEGIRHLGVEVVVAPDVTA</sequence>
<dbReference type="PANTHER" id="PTHR30363">
    <property type="entry name" value="HTH-TYPE TRANSCRIPTIONAL REGULATOR SRLR-RELATED"/>
    <property type="match status" value="1"/>
</dbReference>
<evidence type="ECO:0000256" key="4">
    <source>
        <dbReference type="SAM" id="MobiDB-lite"/>
    </source>
</evidence>
<dbReference type="InterPro" id="IPR001034">
    <property type="entry name" value="DeoR_HTH"/>
</dbReference>
<dbReference type="InterPro" id="IPR036388">
    <property type="entry name" value="WH-like_DNA-bd_sf"/>
</dbReference>
<dbReference type="GO" id="GO:0003700">
    <property type="term" value="F:DNA-binding transcription factor activity"/>
    <property type="evidence" value="ECO:0007669"/>
    <property type="project" value="InterPro"/>
</dbReference>
<accession>A0A5M3XY68</accession>
<evidence type="ECO:0000259" key="5">
    <source>
        <dbReference type="PROSITE" id="PS51000"/>
    </source>
</evidence>
<reference evidence="6 7" key="1">
    <citation type="submission" date="2019-10" db="EMBL/GenBank/DDBJ databases">
        <title>Whole genome shotgun sequence of Acrocarpospora pleiomorpha NBRC 16267.</title>
        <authorList>
            <person name="Ichikawa N."/>
            <person name="Kimura A."/>
            <person name="Kitahashi Y."/>
            <person name="Komaki H."/>
            <person name="Oguchi A."/>
        </authorList>
    </citation>
    <scope>NUCLEOTIDE SEQUENCE [LARGE SCALE GENOMIC DNA]</scope>
    <source>
        <strain evidence="6 7">NBRC 16267</strain>
    </source>
</reference>
<proteinExistence type="predicted"/>
<evidence type="ECO:0000256" key="2">
    <source>
        <dbReference type="ARBA" id="ARBA00023125"/>
    </source>
</evidence>
<dbReference type="Pfam" id="PF08220">
    <property type="entry name" value="HTH_DeoR"/>
    <property type="match status" value="1"/>
</dbReference>
<keyword evidence="2" id="KW-0238">DNA-binding</keyword>